<dbReference type="OrthoDB" id="2556014at2759"/>
<feature type="region of interest" description="Disordered" evidence="1">
    <location>
        <begin position="57"/>
        <end position="122"/>
    </location>
</feature>
<feature type="compositionally biased region" description="Low complexity" evidence="1">
    <location>
        <begin position="225"/>
        <end position="236"/>
    </location>
</feature>
<gene>
    <name evidence="2" type="ORF">SPSC_01750</name>
</gene>
<feature type="region of interest" description="Disordered" evidence="1">
    <location>
        <begin position="371"/>
        <end position="392"/>
    </location>
</feature>
<organism evidence="2">
    <name type="scientific">Sporisorium scitamineum</name>
    <dbReference type="NCBI Taxonomy" id="49012"/>
    <lineage>
        <taxon>Eukaryota</taxon>
        <taxon>Fungi</taxon>
        <taxon>Dikarya</taxon>
        <taxon>Basidiomycota</taxon>
        <taxon>Ustilaginomycotina</taxon>
        <taxon>Ustilaginomycetes</taxon>
        <taxon>Ustilaginales</taxon>
        <taxon>Ustilaginaceae</taxon>
        <taxon>Sporisorium</taxon>
    </lineage>
</organism>
<name>A0A127ZAG3_9BASI</name>
<proteinExistence type="predicted"/>
<reference evidence="2" key="1">
    <citation type="submission" date="2014-06" db="EMBL/GenBank/DDBJ databases">
        <authorList>
            <person name="Ju J."/>
            <person name="Zhang J."/>
        </authorList>
    </citation>
    <scope>NUCLEOTIDE SEQUENCE</scope>
    <source>
        <strain evidence="2">SscI8</strain>
    </source>
</reference>
<dbReference type="EMBL" id="LK056662">
    <property type="protein sequence ID" value="CDU23120.1"/>
    <property type="molecule type" value="Genomic_DNA"/>
</dbReference>
<feature type="region of interest" description="Disordered" evidence="1">
    <location>
        <begin position="221"/>
        <end position="249"/>
    </location>
</feature>
<evidence type="ECO:0000313" key="2">
    <source>
        <dbReference type="EMBL" id="CDU23120.1"/>
    </source>
</evidence>
<dbReference type="AlphaFoldDB" id="A0A127ZAG3"/>
<protein>
    <submittedName>
        <fullName evidence="2">Uncharacterized protein</fullName>
    </submittedName>
</protein>
<accession>A0A127ZAG3</accession>
<feature type="compositionally biased region" description="Basic and acidic residues" evidence="1">
    <location>
        <begin position="374"/>
        <end position="391"/>
    </location>
</feature>
<sequence>MSTLEGAVPLGLGITKLRLWDELHRAHCENMHLTSQASPSLSTQGGLCIDFATGIASSQPSSGNPKSPCLSQLGLFSSGRQDPAHAPSPAKKRRKTHPEPSPQANIPEQAGGSGSQVGLTGYHDHSTPFSDWFLWNDRGVGSSSIDDVNSTSSIMTGTMTDSQGVLMPPPPPKPGPSCRKPPPLVARIKAKARRAKRKQQKAEHRRRLFLAHLVQVTREARQRSARSALASSSSTRAAKRGRTATASNSAVRITKTKMAQQAIQQAWLLFPECLGVDLGSFVETVFDTDAQSSEITAPSDISDDDLAKATKTEIENRKRLGGADVQVPKGVFRWMVARDFAQRWPQKVQHVRDNPWPGLEHVWGSPSGVVLQEGAEKNKDDEKRREDEEPFRWQSGRRSRFIRKEGTTSMGRTVQEESAGRHTVAACISGLQNGSAELETAPAGLVRTDGLDHLQARQAAGQSRAFPAMDVARPKDAGSEFTTMQTPAAANWKQRQDSLDHFSLTFEPTSDSWIRTGANSCSHAASFPSDAAGVPIRL</sequence>
<evidence type="ECO:0000256" key="1">
    <source>
        <dbReference type="SAM" id="MobiDB-lite"/>
    </source>
</evidence>